<keyword evidence="3" id="KW-1185">Reference proteome</keyword>
<dbReference type="Proteomes" id="UP000266841">
    <property type="component" value="Unassembled WGS sequence"/>
</dbReference>
<dbReference type="AlphaFoldDB" id="K0TJ82"/>
<evidence type="ECO:0000313" key="3">
    <source>
        <dbReference type="Proteomes" id="UP000266841"/>
    </source>
</evidence>
<keyword evidence="1" id="KW-0732">Signal</keyword>
<dbReference type="EMBL" id="AGNL01001238">
    <property type="protein sequence ID" value="EJK77159.1"/>
    <property type="molecule type" value="Genomic_DNA"/>
</dbReference>
<feature type="signal peptide" evidence="1">
    <location>
        <begin position="1"/>
        <end position="19"/>
    </location>
</feature>
<sequence length="149" mass="15989">MLATTTARIIFIGLSAAAASSVQLVEDGSLPKIGAAGNGDDVDGFPSHLSESNDCGCVLGEGKFCGNDGQCHFYNCEEYYKYGPVTYTGYGPDAPELECRDTAETEADERDSSSWRWAVFSSASLVLCVVHSDEFHTTHFVSPSHVPTH</sequence>
<protein>
    <recommendedName>
        <fullName evidence="4">Kazal-like domain-containing protein</fullName>
    </recommendedName>
</protein>
<evidence type="ECO:0000313" key="2">
    <source>
        <dbReference type="EMBL" id="EJK77159.1"/>
    </source>
</evidence>
<comment type="caution">
    <text evidence="2">The sequence shown here is derived from an EMBL/GenBank/DDBJ whole genome shotgun (WGS) entry which is preliminary data.</text>
</comment>
<evidence type="ECO:0008006" key="4">
    <source>
        <dbReference type="Google" id="ProtNLM"/>
    </source>
</evidence>
<organism evidence="2 3">
    <name type="scientific">Thalassiosira oceanica</name>
    <name type="common">Marine diatom</name>
    <dbReference type="NCBI Taxonomy" id="159749"/>
    <lineage>
        <taxon>Eukaryota</taxon>
        <taxon>Sar</taxon>
        <taxon>Stramenopiles</taxon>
        <taxon>Ochrophyta</taxon>
        <taxon>Bacillariophyta</taxon>
        <taxon>Coscinodiscophyceae</taxon>
        <taxon>Thalassiosirophycidae</taxon>
        <taxon>Thalassiosirales</taxon>
        <taxon>Thalassiosiraceae</taxon>
        <taxon>Thalassiosira</taxon>
    </lineage>
</organism>
<feature type="chain" id="PRO_5003841852" description="Kazal-like domain-containing protein" evidence="1">
    <location>
        <begin position="20"/>
        <end position="149"/>
    </location>
</feature>
<reference evidence="2 3" key="1">
    <citation type="journal article" date="2012" name="Genome Biol.">
        <title>Genome and low-iron response of an oceanic diatom adapted to chronic iron limitation.</title>
        <authorList>
            <person name="Lommer M."/>
            <person name="Specht M."/>
            <person name="Roy A.S."/>
            <person name="Kraemer L."/>
            <person name="Andreson R."/>
            <person name="Gutowska M.A."/>
            <person name="Wolf J."/>
            <person name="Bergner S.V."/>
            <person name="Schilhabel M.B."/>
            <person name="Klostermeier U.C."/>
            <person name="Beiko R.G."/>
            <person name="Rosenstiel P."/>
            <person name="Hippler M."/>
            <person name="Laroche J."/>
        </authorList>
    </citation>
    <scope>NUCLEOTIDE SEQUENCE [LARGE SCALE GENOMIC DNA]</scope>
    <source>
        <strain evidence="2 3">CCMP1005</strain>
    </source>
</reference>
<accession>K0TJ82</accession>
<evidence type="ECO:0000256" key="1">
    <source>
        <dbReference type="SAM" id="SignalP"/>
    </source>
</evidence>
<proteinExistence type="predicted"/>
<gene>
    <name evidence="2" type="ORF">THAOC_01029</name>
</gene>
<name>K0TJ82_THAOC</name>